<dbReference type="Pfam" id="PF24494">
    <property type="entry name" value="DUF7587"/>
    <property type="match status" value="1"/>
</dbReference>
<dbReference type="AlphaFoldDB" id="A0A4Z1FIV6"/>
<evidence type="ECO:0000259" key="2">
    <source>
        <dbReference type="Pfam" id="PF24494"/>
    </source>
</evidence>
<protein>
    <recommendedName>
        <fullName evidence="2">DUF7587 domain-containing protein</fullName>
    </recommendedName>
</protein>
<name>A0A4Z1FIV6_9HELO</name>
<dbReference type="Proteomes" id="UP000297910">
    <property type="component" value="Unassembled WGS sequence"/>
</dbReference>
<feature type="region of interest" description="Disordered" evidence="1">
    <location>
        <begin position="1"/>
        <end position="84"/>
    </location>
</feature>
<feature type="domain" description="DUF7587" evidence="2">
    <location>
        <begin position="251"/>
        <end position="410"/>
    </location>
</feature>
<accession>A0A4Z1FIV6</accession>
<feature type="compositionally biased region" description="Polar residues" evidence="1">
    <location>
        <begin position="43"/>
        <end position="59"/>
    </location>
</feature>
<evidence type="ECO:0000256" key="1">
    <source>
        <dbReference type="SAM" id="MobiDB-lite"/>
    </source>
</evidence>
<keyword evidence="4" id="KW-1185">Reference proteome</keyword>
<organism evidence="3 4">
    <name type="scientific">Botrytis paeoniae</name>
    <dbReference type="NCBI Taxonomy" id="278948"/>
    <lineage>
        <taxon>Eukaryota</taxon>
        <taxon>Fungi</taxon>
        <taxon>Dikarya</taxon>
        <taxon>Ascomycota</taxon>
        <taxon>Pezizomycotina</taxon>
        <taxon>Leotiomycetes</taxon>
        <taxon>Helotiales</taxon>
        <taxon>Sclerotiniaceae</taxon>
        <taxon>Botrytis</taxon>
    </lineage>
</organism>
<comment type="caution">
    <text evidence="3">The sequence shown here is derived from an EMBL/GenBank/DDBJ whole genome shotgun (WGS) entry which is preliminary data.</text>
</comment>
<evidence type="ECO:0000313" key="4">
    <source>
        <dbReference type="Proteomes" id="UP000297910"/>
    </source>
</evidence>
<sequence>MAAKPESDSATSLPTSIPGYYDNDEPAVSLPKGLGTDGFGSSIGVQPSTLRFNPTNPSIFTPDHTPPQSLPPLSSSPLHDPTTYSTNPGLEYVLSSLNNLSLPNTPILPRDRYDLNITRNPFHSHNHNLNLESKYLRTYYQNLQFCRKWTSHLISQLTGIPMTRNLTSTSPENFITTTSPSRTESLIKSDDSQLFPPRADYPNELTILTRQKHLLREDDLTTAKSELEALTTHLLSRPVLYTPQSSIPKTDTLLYRVHTATSKSPYDRTAGIRCSGWIDSLYTSDTADLRQTDGRAFQSHCNRDEVPSPYISVSTSVARLMRLPECQEEKEAESRVFVISLNRLRQLGIKAQSTNLYFDKFVISSGRKISRKNGGKNHQYEDGVSYVTDTHWLVEEWIPDQAIVSEMDRGEFLKIAERGGINWEVAREYPFKTELEAQKIDLEKWPKRDGRVE</sequence>
<evidence type="ECO:0000313" key="3">
    <source>
        <dbReference type="EMBL" id="TGO24606.1"/>
    </source>
</evidence>
<gene>
    <name evidence="3" type="ORF">BPAE_0099g00420</name>
</gene>
<proteinExistence type="predicted"/>
<dbReference type="EMBL" id="PQXI01000099">
    <property type="protein sequence ID" value="TGO24606.1"/>
    <property type="molecule type" value="Genomic_DNA"/>
</dbReference>
<dbReference type="InterPro" id="IPR056009">
    <property type="entry name" value="DUF7587"/>
</dbReference>
<reference evidence="3 4" key="1">
    <citation type="submission" date="2017-12" db="EMBL/GenBank/DDBJ databases">
        <title>Comparative genomics of Botrytis spp.</title>
        <authorList>
            <person name="Valero-Jimenez C.A."/>
            <person name="Tapia P."/>
            <person name="Veloso J."/>
            <person name="Silva-Moreno E."/>
            <person name="Staats M."/>
            <person name="Valdes J.H."/>
            <person name="Van Kan J.A.L."/>
        </authorList>
    </citation>
    <scope>NUCLEOTIDE SEQUENCE [LARGE SCALE GENOMIC DNA]</scope>
    <source>
        <strain evidence="3 4">Bp0003</strain>
    </source>
</reference>